<dbReference type="Proteomes" id="UP000266313">
    <property type="component" value="Chromosome"/>
</dbReference>
<reference evidence="2 3" key="1">
    <citation type="submission" date="2016-12" db="EMBL/GenBank/DDBJ databases">
        <title>Genome sequencing of Methylocaldum marinum.</title>
        <authorList>
            <person name="Takeuchi M."/>
            <person name="Kamagata Y."/>
            <person name="Hiraoka S."/>
            <person name="Oshima K."/>
            <person name="Hattori M."/>
            <person name="Iwasaki W."/>
        </authorList>
    </citation>
    <scope>NUCLEOTIDE SEQUENCE [LARGE SCALE GENOMIC DNA]</scope>
    <source>
        <strain evidence="2 3">S8</strain>
    </source>
</reference>
<sequence length="67" mass="7812">MPLFSFLSKPRATEPAPRGPFDRTTPPTETDVRRRYERPSCFTNHLPWLDCDPEHRVFLLVSVRLSA</sequence>
<dbReference type="EMBL" id="AP017928">
    <property type="protein sequence ID" value="BBA32470.1"/>
    <property type="molecule type" value="Genomic_DNA"/>
</dbReference>
<dbReference type="KEGG" id="mmai:sS8_0505"/>
<dbReference type="AlphaFoldDB" id="A0A250KL10"/>
<name>A0A250KL10_9GAMM</name>
<evidence type="ECO:0000313" key="3">
    <source>
        <dbReference type="Proteomes" id="UP000266313"/>
    </source>
</evidence>
<accession>A0A250KL10</accession>
<gene>
    <name evidence="2" type="ORF">sS8_0505</name>
</gene>
<organism evidence="2 3">
    <name type="scientific">Methylocaldum marinum</name>
    <dbReference type="NCBI Taxonomy" id="1432792"/>
    <lineage>
        <taxon>Bacteria</taxon>
        <taxon>Pseudomonadati</taxon>
        <taxon>Pseudomonadota</taxon>
        <taxon>Gammaproteobacteria</taxon>
        <taxon>Methylococcales</taxon>
        <taxon>Methylococcaceae</taxon>
        <taxon>Methylocaldum</taxon>
    </lineage>
</organism>
<feature type="region of interest" description="Disordered" evidence="1">
    <location>
        <begin position="1"/>
        <end position="35"/>
    </location>
</feature>
<evidence type="ECO:0000313" key="2">
    <source>
        <dbReference type="EMBL" id="BBA32470.1"/>
    </source>
</evidence>
<dbReference type="RefSeq" id="WP_119628259.1">
    <property type="nucleotide sequence ID" value="NZ_AP017928.1"/>
</dbReference>
<evidence type="ECO:0000256" key="1">
    <source>
        <dbReference type="SAM" id="MobiDB-lite"/>
    </source>
</evidence>
<proteinExistence type="predicted"/>
<protein>
    <submittedName>
        <fullName evidence="2">Uncharacterized protein</fullName>
    </submittedName>
</protein>
<keyword evidence="3" id="KW-1185">Reference proteome</keyword>